<dbReference type="PRINTS" id="PR00147">
    <property type="entry name" value="DNAPHOTLYASE"/>
</dbReference>
<dbReference type="InterPro" id="IPR006050">
    <property type="entry name" value="DNA_photolyase_N"/>
</dbReference>
<evidence type="ECO:0000256" key="7">
    <source>
        <dbReference type="ARBA" id="ARBA00033999"/>
    </source>
</evidence>
<evidence type="ECO:0000259" key="11">
    <source>
        <dbReference type="PROSITE" id="PS51645"/>
    </source>
</evidence>
<dbReference type="GO" id="GO:0071949">
    <property type="term" value="F:FAD binding"/>
    <property type="evidence" value="ECO:0007669"/>
    <property type="project" value="TreeGrafter"/>
</dbReference>
<dbReference type="InterPro" id="IPR014729">
    <property type="entry name" value="Rossmann-like_a/b/a_fold"/>
</dbReference>
<evidence type="ECO:0000256" key="10">
    <source>
        <dbReference type="RuleBase" id="RU004182"/>
    </source>
</evidence>
<evidence type="ECO:0000256" key="1">
    <source>
        <dbReference type="ARBA" id="ARBA00001932"/>
    </source>
</evidence>
<dbReference type="PROSITE" id="PS00394">
    <property type="entry name" value="DNA_PHOTOLYASES_1_1"/>
    <property type="match status" value="1"/>
</dbReference>
<dbReference type="EMBL" id="CP048836">
    <property type="protein sequence ID" value="QID16896.1"/>
    <property type="molecule type" value="Genomic_DNA"/>
</dbReference>
<dbReference type="AlphaFoldDB" id="A0A6C1AZV9"/>
<feature type="site" description="Electron transfer via tryptophanyl radical" evidence="9">
    <location>
        <position position="385"/>
    </location>
</feature>
<dbReference type="FunFam" id="1.10.579.10:FF:000003">
    <property type="entry name" value="Deoxyribodipyrimidine photo-lyase"/>
    <property type="match status" value="1"/>
</dbReference>
<dbReference type="GO" id="GO:0009416">
    <property type="term" value="P:response to light stimulus"/>
    <property type="evidence" value="ECO:0007669"/>
    <property type="project" value="TreeGrafter"/>
</dbReference>
<evidence type="ECO:0000313" key="12">
    <source>
        <dbReference type="EMBL" id="QID16896.1"/>
    </source>
</evidence>
<evidence type="ECO:0000256" key="8">
    <source>
        <dbReference type="PIRSR" id="PIRSR602081-1"/>
    </source>
</evidence>
<keyword evidence="6 10" id="KW-0157">Chromophore</keyword>
<dbReference type="Pfam" id="PF00875">
    <property type="entry name" value="DNA_photolyase"/>
    <property type="match status" value="1"/>
</dbReference>
<dbReference type="GO" id="GO:0003677">
    <property type="term" value="F:DNA binding"/>
    <property type="evidence" value="ECO:0007669"/>
    <property type="project" value="TreeGrafter"/>
</dbReference>
<sequence>MAKRYSSGLVWFRRDLRAFDQAALHQALAQCARVHCAFVFDTDILDALPSRSDRRVGFIHASVVALDASLRALADRQRPVLHVRHGRAPETIVALAAELGVDAVFANRDYEPAAMARDAAVAGALESRGIAFHDFKDQVIFERDEILTGSGTPYAVFTPYKRAWRQALEPGHTAPFDVHAEDAQLPADAPALPTLAEIGFDAGNLGELKLAPGVQGGEAMFADFRERIEAYKVRRDYPALKGVSYLSVHLRFGTVSIRQLVNFALSVGGQGAETWLSELIWREFYQMVLWHRPDVVERCFKPEFDALQWDDNDAGFAAWCAGRTGYPLVDAGMRQLNQSGYMHNRLRMVVASFLTKDLGVDWRRGERYFAAQLNDYDLAANNGGWQWAASTGCDGQPWFRIFNPVTQSERFDPQGRFIRRYVPELARVPDKHIHAPWKLTPVEQAGLGVRIGTDYPAPIVDHALARERTLARFRAVRGQ</sequence>
<dbReference type="Pfam" id="PF03441">
    <property type="entry name" value="FAD_binding_7"/>
    <property type="match status" value="1"/>
</dbReference>
<organism evidence="12 13">
    <name type="scientific">Nitrogeniibacter mangrovi</name>
    <dbReference type="NCBI Taxonomy" id="2016596"/>
    <lineage>
        <taxon>Bacteria</taxon>
        <taxon>Pseudomonadati</taxon>
        <taxon>Pseudomonadota</taxon>
        <taxon>Betaproteobacteria</taxon>
        <taxon>Rhodocyclales</taxon>
        <taxon>Zoogloeaceae</taxon>
        <taxon>Nitrogeniibacter</taxon>
    </lineage>
</organism>
<feature type="binding site" evidence="8">
    <location>
        <position position="275"/>
    </location>
    <ligand>
        <name>FAD</name>
        <dbReference type="ChEBI" id="CHEBI:57692"/>
    </ligand>
</feature>
<feature type="binding site" evidence="8">
    <location>
        <begin position="375"/>
        <end position="377"/>
    </location>
    <ligand>
        <name>FAD</name>
        <dbReference type="ChEBI" id="CHEBI:57692"/>
    </ligand>
</feature>
<keyword evidence="12" id="KW-0456">Lyase</keyword>
<dbReference type="Gene3D" id="1.25.40.80">
    <property type="match status" value="1"/>
</dbReference>
<evidence type="ECO:0000256" key="5">
    <source>
        <dbReference type="ARBA" id="ARBA00022827"/>
    </source>
</evidence>
<dbReference type="PANTHER" id="PTHR11455:SF9">
    <property type="entry name" value="CRYPTOCHROME CIRCADIAN CLOCK 5 ISOFORM X1"/>
    <property type="match status" value="1"/>
</dbReference>
<dbReference type="Proteomes" id="UP000501991">
    <property type="component" value="Chromosome"/>
</dbReference>
<comment type="cofactor">
    <cofactor evidence="1">
        <name>(6R)-5,10-methylene-5,6,7,8-tetrahydrofolate</name>
        <dbReference type="ChEBI" id="CHEBI:15636"/>
    </cofactor>
</comment>
<dbReference type="KEGG" id="azq:G3580_04130"/>
<feature type="domain" description="Photolyase/cryptochrome alpha/beta" evidence="11">
    <location>
        <begin position="6"/>
        <end position="140"/>
    </location>
</feature>
<dbReference type="InterPro" id="IPR018394">
    <property type="entry name" value="DNA_photolyase_1_CS_C"/>
</dbReference>
<dbReference type="GO" id="GO:0003904">
    <property type="term" value="F:deoxyribodipyrimidine photo-lyase activity"/>
    <property type="evidence" value="ECO:0007669"/>
    <property type="project" value="UniProtKB-EC"/>
</dbReference>
<keyword evidence="13" id="KW-1185">Reference proteome</keyword>
<keyword evidence="4 8" id="KW-0285">Flavoprotein</keyword>
<dbReference type="SUPFAM" id="SSF52425">
    <property type="entry name" value="Cryptochrome/photolyase, N-terminal domain"/>
    <property type="match status" value="1"/>
</dbReference>
<comment type="similarity">
    <text evidence="10">Belongs to the DNA photolyase family.</text>
</comment>
<evidence type="ECO:0000256" key="9">
    <source>
        <dbReference type="PIRSR" id="PIRSR602081-2"/>
    </source>
</evidence>
<dbReference type="Gene3D" id="3.40.50.620">
    <property type="entry name" value="HUPs"/>
    <property type="match status" value="1"/>
</dbReference>
<proteinExistence type="inferred from homology"/>
<feature type="site" description="Electron transfer via tryptophanyl radical" evidence="9">
    <location>
        <position position="362"/>
    </location>
</feature>
<feature type="site" description="Electron transfer via tryptophanyl radical" evidence="9">
    <location>
        <position position="309"/>
    </location>
</feature>
<comment type="catalytic activity">
    <reaction evidence="7">
        <text>cyclobutadipyrimidine (in DNA) = 2 pyrimidine residues (in DNA).</text>
        <dbReference type="EC" id="4.1.99.3"/>
    </reaction>
</comment>
<dbReference type="InterPro" id="IPR036155">
    <property type="entry name" value="Crypto/Photolyase_N_sf"/>
</dbReference>
<feature type="binding site" evidence="8">
    <location>
        <begin position="278"/>
        <end position="285"/>
    </location>
    <ligand>
        <name>FAD</name>
        <dbReference type="ChEBI" id="CHEBI:57692"/>
    </ligand>
</feature>
<evidence type="ECO:0000256" key="6">
    <source>
        <dbReference type="ARBA" id="ARBA00022991"/>
    </source>
</evidence>
<evidence type="ECO:0000256" key="2">
    <source>
        <dbReference type="ARBA" id="ARBA00013149"/>
    </source>
</evidence>
<dbReference type="RefSeq" id="WP_173764066.1">
    <property type="nucleotide sequence ID" value="NZ_CP048836.1"/>
</dbReference>
<protein>
    <recommendedName>
        <fullName evidence="3">Deoxyribodipyrimidine photo-lyase</fullName>
        <ecNumber evidence="2">4.1.99.3</ecNumber>
    </recommendedName>
</protein>
<keyword evidence="5 8" id="KW-0274">FAD</keyword>
<feature type="binding site" evidence="8">
    <location>
        <position position="231"/>
    </location>
    <ligand>
        <name>FAD</name>
        <dbReference type="ChEBI" id="CHEBI:57692"/>
    </ligand>
</feature>
<evidence type="ECO:0000313" key="13">
    <source>
        <dbReference type="Proteomes" id="UP000501991"/>
    </source>
</evidence>
<evidence type="ECO:0000256" key="3">
    <source>
        <dbReference type="ARBA" id="ARBA00014046"/>
    </source>
</evidence>
<dbReference type="PROSITE" id="PS00691">
    <property type="entry name" value="DNA_PHOTOLYASES_1_2"/>
    <property type="match status" value="1"/>
</dbReference>
<name>A0A6C1AZV9_9RHOO</name>
<dbReference type="Gene3D" id="1.10.579.10">
    <property type="entry name" value="DNA Cyclobutane Dipyrimidine Photolyase, subunit A, domain 3"/>
    <property type="match status" value="1"/>
</dbReference>
<comment type="cofactor">
    <cofactor evidence="8">
        <name>FAD</name>
        <dbReference type="ChEBI" id="CHEBI:57692"/>
    </cofactor>
    <text evidence="8">Binds 1 FAD per subunit.</text>
</comment>
<reference evidence="12 13" key="1">
    <citation type="submission" date="2020-02" db="EMBL/GenBank/DDBJ databases">
        <title>Nitrogenibacter mangrovi gen. nov., sp. nov. isolated from mangrove sediment, a denitrifying betaproteobacterium.</title>
        <authorList>
            <person name="Liao H."/>
            <person name="Tian Y."/>
        </authorList>
    </citation>
    <scope>NUCLEOTIDE SEQUENCE [LARGE SCALE GENOMIC DNA]</scope>
    <source>
        <strain evidence="12 13">M9-3-2</strain>
    </source>
</reference>
<dbReference type="InterPro" id="IPR005101">
    <property type="entry name" value="Cryptochr/Photolyase_FAD-bd"/>
</dbReference>
<dbReference type="SUPFAM" id="SSF48173">
    <property type="entry name" value="Cryptochrome/photolyase FAD-binding domain"/>
    <property type="match status" value="1"/>
</dbReference>
<dbReference type="PANTHER" id="PTHR11455">
    <property type="entry name" value="CRYPTOCHROME"/>
    <property type="match status" value="1"/>
</dbReference>
<accession>A0A6C1AZV9</accession>
<dbReference type="PROSITE" id="PS51645">
    <property type="entry name" value="PHR_CRY_ALPHA_BETA"/>
    <property type="match status" value="1"/>
</dbReference>
<dbReference type="GO" id="GO:0000719">
    <property type="term" value="P:photoreactive repair"/>
    <property type="evidence" value="ECO:0007669"/>
    <property type="project" value="UniProtKB-ARBA"/>
</dbReference>
<evidence type="ECO:0000256" key="4">
    <source>
        <dbReference type="ARBA" id="ARBA00022630"/>
    </source>
</evidence>
<dbReference type="EC" id="4.1.99.3" evidence="2"/>
<gene>
    <name evidence="12" type="ORF">G3580_04130</name>
</gene>
<dbReference type="InterPro" id="IPR002081">
    <property type="entry name" value="Cryptochrome/DNA_photolyase_1"/>
</dbReference>
<dbReference type="InterPro" id="IPR036134">
    <property type="entry name" value="Crypto/Photolyase_FAD-like_sf"/>
</dbReference>